<feature type="region of interest" description="Disordered" evidence="1">
    <location>
        <begin position="1"/>
        <end position="71"/>
    </location>
</feature>
<feature type="compositionally biased region" description="Acidic residues" evidence="1">
    <location>
        <begin position="852"/>
        <end position="862"/>
    </location>
</feature>
<evidence type="ECO:0000313" key="3">
    <source>
        <dbReference type="Proteomes" id="UP000242770"/>
    </source>
</evidence>
<feature type="compositionally biased region" description="Acidic residues" evidence="1">
    <location>
        <begin position="414"/>
        <end position="427"/>
    </location>
</feature>
<feature type="compositionally biased region" description="Basic and acidic residues" evidence="1">
    <location>
        <begin position="441"/>
        <end position="451"/>
    </location>
</feature>
<feature type="region of interest" description="Disordered" evidence="1">
    <location>
        <begin position="895"/>
        <end position="946"/>
    </location>
</feature>
<feature type="region of interest" description="Disordered" evidence="1">
    <location>
        <begin position="1491"/>
        <end position="1523"/>
    </location>
</feature>
<feature type="compositionally biased region" description="Polar residues" evidence="1">
    <location>
        <begin position="1406"/>
        <end position="1430"/>
    </location>
</feature>
<feature type="compositionally biased region" description="Basic and acidic residues" evidence="1">
    <location>
        <begin position="662"/>
        <end position="675"/>
    </location>
</feature>
<dbReference type="Proteomes" id="UP000242770">
    <property type="component" value="Unassembled WGS sequence"/>
</dbReference>
<feature type="compositionally biased region" description="Polar residues" evidence="1">
    <location>
        <begin position="1031"/>
        <end position="1043"/>
    </location>
</feature>
<feature type="compositionally biased region" description="Polar residues" evidence="1">
    <location>
        <begin position="997"/>
        <end position="1011"/>
    </location>
</feature>
<organism evidence="2 3">
    <name type="scientific">Sporisorium scitamineum</name>
    <dbReference type="NCBI Taxonomy" id="49012"/>
    <lineage>
        <taxon>Eukaryota</taxon>
        <taxon>Fungi</taxon>
        <taxon>Dikarya</taxon>
        <taxon>Basidiomycota</taxon>
        <taxon>Ustilaginomycotina</taxon>
        <taxon>Ustilaginomycetes</taxon>
        <taxon>Ustilaginales</taxon>
        <taxon>Ustilaginaceae</taxon>
        <taxon>Sporisorium</taxon>
    </lineage>
</organism>
<feature type="region of interest" description="Disordered" evidence="1">
    <location>
        <begin position="396"/>
        <end position="711"/>
    </location>
</feature>
<proteinExistence type="predicted"/>
<feature type="compositionally biased region" description="Polar residues" evidence="1">
    <location>
        <begin position="531"/>
        <end position="543"/>
    </location>
</feature>
<feature type="compositionally biased region" description="Basic and acidic residues" evidence="1">
    <location>
        <begin position="1432"/>
        <end position="1441"/>
    </location>
</feature>
<feature type="compositionally biased region" description="Polar residues" evidence="1">
    <location>
        <begin position="1355"/>
        <end position="1367"/>
    </location>
</feature>
<gene>
    <name evidence="2" type="primary">SSCI70120.1</name>
</gene>
<feature type="compositionally biased region" description="Acidic residues" evidence="1">
    <location>
        <begin position="649"/>
        <end position="661"/>
    </location>
</feature>
<feature type="region of interest" description="Disordered" evidence="1">
    <location>
        <begin position="989"/>
        <end position="1043"/>
    </location>
</feature>
<feature type="compositionally biased region" description="Polar residues" evidence="1">
    <location>
        <begin position="10"/>
        <end position="44"/>
    </location>
</feature>
<feature type="region of interest" description="Disordered" evidence="1">
    <location>
        <begin position="735"/>
        <end position="774"/>
    </location>
</feature>
<feature type="compositionally biased region" description="Low complexity" evidence="1">
    <location>
        <begin position="1645"/>
        <end position="1672"/>
    </location>
</feature>
<sequence>MSVAIPPLSGASTASPLQKSTPTSASASPVMSTPSTQAHDSSLLTTFDSTHNSTTTTTNTAHTHPPDLGAVQDKLGLSQSAAHPASSIAAAASIHKGTSIMSNVASTSFSSNADPAFTSTAVPVPVPADFAARGVEHGVSPVINAFRSPYPPSPTYFVTVVPPDDLRMSPEINQHERDRLQRGSLLPLYPTLGGQLWAISREFALPSLGGLMLYLSDDGQGNRGPRIGDASWQALWARYFNEDDAPSTSAYKPQAAFALSRRASTIVGDSFADPSASSSAHAADLSRSTLAEASSGRPSIPYLSSRPSPRVDASGFSRRDASADWSPSTRSAGWSGHASSAAGRIATPISPFPQLPILARIEWQVDPNKAAWWPNWIATRSTVRERTLHKTRKSMHLANNLLQPKEGGALGAPEVDEADDEVDQQEVQEDKVQADDDDDDKSQILHTRDLQPHAQQSTPEHDETPDAGPSAARSISPAHSAFAENQALPPFSGLIDPVAAQGEQQESPRFLAPSNSARSLSHVEDDFQAPPSATKSVSSNEEQATAPVAELASGRRSPSPSDAPLRSERASIVSMSSRNSRRVSSTSLASTSTTPRDAPVVVPSTSSNAARSDTASPQSRLDTSAAVLSLHDASDQRRTGYTEILDVNDANEQETDDEDDQDLHREPLSPAHDGEYAALPDSPSEAHQIADGPGDSDRDQHTFPPEGFPLRHSFIVDAGDEAMWRDLHHHGMVQMFPEPREDSRTMPSEPREADAGDQAQRTHAEEHSNGFEPRETPYYDEVGHQQGQTSLHQWVSSANVHAPQDMFPQHRFVPVDDFDHDAYYSPQRSNMARIQSWIGKTPTGRPNSSGAFDDDYDAFDQPAFEDDGLQLSDESEIDEVVGLWASKVRQDPYSIPHISSPTAAVSVSGERGVETTGAQEEEEEAHNEEMQDQAVDQRTSEATSLGSNTAPAVSLLSPIHLDAAAFDGMRPQLGNLTVPLSPQLLSPTAVGDAFNTPRASSDQRSVSTPVVQSHAPSSPASLAPPLDRKASTASRRSSGDLSDTLQEMEKALELLSPSCSPNPAIGHSPDPMGRKMSSRDSLAYARSLSASVTPSPKWIARAKAATAKARTHARRTFAVGGSPFDIGQVSPRPVSTSAVSSSRARSPGFRAPLSASRLIEFAQVEAVPRHAMTEGGDVESTRSGGTSSHHGAESEPQPKPEFMSVPVVDAQTARHVLPLGSSVHSVAGEVVQVESVMSATPKTESREMEEVEQISSEPANAGAATEHNISRSPAAASTSAPSAQEADIDEPEETEELSAFMTDNHEDGIASIQRFLRGKVVSGVDSDASVLQDASVSGSGQHPGSSAAGTIIERSASQDSDLLSATTEPRAGNVEDAPAAISEEAHMDATQQAAQSTKEETGSDPRWSQASYAGGQFSSHHPSGYSLHSNSPKRDLHHEVRTPSFTYDAHLSSEPTTVDTQLSSASAEGEGLSVAGEVVKSYLSSSPSDETFFISSGSKGASVPQREGEQRRPPPPQQDVAMFNSGEETGSMEDAQQYLTKGDPSDEQMIEYHTASAAAAPVMEQPMTNDSVPALAYRFASSPIHVDTFSMTRPLAGTHEDSLDEEEIRTMHEDTRAAVREALSQSTAHHVNILPAVVPLSSSAAAGVVGPHSPKSSGSPTASPLSSHSSLGEQFRRRGSASSLNPTSTGGGSGSNASSPKRRPSRLNLDIDGLTRSPPTTAAASSARRLPSTSPRSRFGQLPPSPSLHPSYKAAMSSLLSQSFPVMGMGTPQGKTFLPSLASVTSLEGELAG</sequence>
<feature type="compositionally biased region" description="Polar residues" evidence="1">
    <location>
        <begin position="934"/>
        <end position="946"/>
    </location>
</feature>
<keyword evidence="3" id="KW-1185">Reference proteome</keyword>
<feature type="region of interest" description="Disordered" evidence="1">
    <location>
        <begin position="1236"/>
        <end position="1294"/>
    </location>
</feature>
<accession>A0A0F7S2Q9</accession>
<feature type="compositionally biased region" description="Low complexity" evidence="1">
    <location>
        <begin position="45"/>
        <end position="63"/>
    </location>
</feature>
<feature type="region of interest" description="Disordered" evidence="1">
    <location>
        <begin position="842"/>
        <end position="862"/>
    </location>
</feature>
<evidence type="ECO:0000256" key="1">
    <source>
        <dbReference type="SAM" id="MobiDB-lite"/>
    </source>
</evidence>
<feature type="compositionally biased region" description="Polar residues" evidence="1">
    <location>
        <begin position="1333"/>
        <end position="1348"/>
    </location>
</feature>
<name>A0A0F7S2Q9_9BASI</name>
<reference evidence="3" key="1">
    <citation type="submission" date="2014-06" db="EMBL/GenBank/DDBJ databases">
        <authorList>
            <person name="Berkman P.J."/>
        </authorList>
    </citation>
    <scope>NUCLEOTIDE SEQUENCE [LARGE SCALE GENOMIC DNA]</scope>
</reference>
<feature type="region of interest" description="Disordered" evidence="1">
    <location>
        <begin position="289"/>
        <end position="337"/>
    </location>
</feature>
<feature type="compositionally biased region" description="Low complexity" evidence="1">
    <location>
        <begin position="1270"/>
        <end position="1285"/>
    </location>
</feature>
<evidence type="ECO:0000313" key="2">
    <source>
        <dbReference type="EMBL" id="CDS01594.1"/>
    </source>
</evidence>
<protein>
    <submittedName>
        <fullName evidence="2">Uncharacterized protein</fullName>
    </submittedName>
</protein>
<feature type="compositionally biased region" description="Basic and acidic residues" evidence="1">
    <location>
        <begin position="738"/>
        <end position="774"/>
    </location>
</feature>
<feature type="compositionally biased region" description="Low complexity" evidence="1">
    <location>
        <begin position="1714"/>
        <end position="1737"/>
    </location>
</feature>
<feature type="compositionally biased region" description="Polar residues" evidence="1">
    <location>
        <begin position="502"/>
        <end position="519"/>
    </location>
</feature>
<feature type="compositionally biased region" description="Low complexity" evidence="1">
    <location>
        <begin position="570"/>
        <end position="594"/>
    </location>
</feature>
<dbReference type="EMBL" id="CCFA01004191">
    <property type="protein sequence ID" value="CDS01594.1"/>
    <property type="molecule type" value="Genomic_DNA"/>
</dbReference>
<feature type="region of interest" description="Disordered" evidence="1">
    <location>
        <begin position="1645"/>
        <end position="1750"/>
    </location>
</feature>
<feature type="compositionally biased region" description="Low complexity" evidence="1">
    <location>
        <begin position="1015"/>
        <end position="1025"/>
    </location>
</feature>
<feature type="region of interest" description="Disordered" evidence="1">
    <location>
        <begin position="1333"/>
        <end position="1469"/>
    </location>
</feature>
<feature type="region of interest" description="Disordered" evidence="1">
    <location>
        <begin position="1172"/>
        <end position="1201"/>
    </location>
</feature>
<feature type="compositionally biased region" description="Polar residues" evidence="1">
    <location>
        <begin position="1453"/>
        <end position="1466"/>
    </location>
</feature>
<feature type="region of interest" description="Disordered" evidence="1">
    <location>
        <begin position="1055"/>
        <end position="1080"/>
    </location>
</feature>
<feature type="compositionally biased region" description="Polar residues" evidence="1">
    <location>
        <begin position="603"/>
        <end position="622"/>
    </location>
</feature>